<gene>
    <name evidence="7" type="ORF">J8C05_09995</name>
</gene>
<feature type="transmembrane region" description="Helical" evidence="6">
    <location>
        <begin position="133"/>
        <end position="155"/>
    </location>
</feature>
<feature type="transmembrane region" description="Helical" evidence="6">
    <location>
        <begin position="162"/>
        <end position="179"/>
    </location>
</feature>
<feature type="transmembrane region" description="Helical" evidence="6">
    <location>
        <begin position="100"/>
        <end position="121"/>
    </location>
</feature>
<feature type="transmembrane region" description="Helical" evidence="6">
    <location>
        <begin position="299"/>
        <end position="318"/>
    </location>
</feature>
<comment type="subcellular location">
    <subcellularLocation>
        <location evidence="1">Membrane</location>
        <topology evidence="1">Multi-pass membrane protein</topology>
    </subcellularLocation>
</comment>
<keyword evidence="4 6" id="KW-1133">Transmembrane helix</keyword>
<evidence type="ECO:0000256" key="5">
    <source>
        <dbReference type="ARBA" id="ARBA00023136"/>
    </source>
</evidence>
<dbReference type="InterPro" id="IPR002794">
    <property type="entry name" value="DUF92_TMEM19"/>
</dbReference>
<feature type="transmembrane region" description="Helical" evidence="6">
    <location>
        <begin position="369"/>
        <end position="393"/>
    </location>
</feature>
<dbReference type="Pfam" id="PF01940">
    <property type="entry name" value="DUF92"/>
    <property type="match status" value="1"/>
</dbReference>
<evidence type="ECO:0000256" key="4">
    <source>
        <dbReference type="ARBA" id="ARBA00022989"/>
    </source>
</evidence>
<protein>
    <submittedName>
        <fullName evidence="7">DUF92 domain-containing protein</fullName>
    </submittedName>
</protein>
<evidence type="ECO:0000256" key="1">
    <source>
        <dbReference type="ARBA" id="ARBA00004141"/>
    </source>
</evidence>
<keyword evidence="8" id="KW-1185">Reference proteome</keyword>
<evidence type="ECO:0000313" key="7">
    <source>
        <dbReference type="EMBL" id="QUV93689.1"/>
    </source>
</evidence>
<name>A0ABX8B2I5_9BACT</name>
<evidence type="ECO:0000256" key="3">
    <source>
        <dbReference type="ARBA" id="ARBA00022692"/>
    </source>
</evidence>
<keyword evidence="3 6" id="KW-0812">Transmembrane</keyword>
<feature type="transmembrane region" description="Helical" evidence="6">
    <location>
        <begin position="256"/>
        <end position="279"/>
    </location>
</feature>
<dbReference type="PANTHER" id="PTHR13353:SF5">
    <property type="entry name" value="TRANSMEMBRANE PROTEIN 19"/>
    <property type="match status" value="1"/>
</dbReference>
<organism evidence="7 8">
    <name type="scientific">Chloracidobacterium sp. N</name>
    <dbReference type="NCBI Taxonomy" id="2821540"/>
    <lineage>
        <taxon>Bacteria</taxon>
        <taxon>Pseudomonadati</taxon>
        <taxon>Acidobacteriota</taxon>
        <taxon>Terriglobia</taxon>
        <taxon>Terriglobales</taxon>
        <taxon>Acidobacteriaceae</taxon>
        <taxon>Chloracidobacterium</taxon>
        <taxon>Chloracidobacterium aggregatum</taxon>
    </lineage>
</organism>
<feature type="transmembrane region" description="Helical" evidence="6">
    <location>
        <begin position="75"/>
        <end position="93"/>
    </location>
</feature>
<evidence type="ECO:0000256" key="2">
    <source>
        <dbReference type="ARBA" id="ARBA00009012"/>
    </source>
</evidence>
<proteinExistence type="inferred from homology"/>
<dbReference type="Proteomes" id="UP000677668">
    <property type="component" value="Chromosome 1"/>
</dbReference>
<sequence length="451" mass="46775">MEVFDPAWRAASLAGAADSSEMRRRLVHVGMGIFALAVVSFWQTLLMGLSGLALAWVLPKWMPSLLRPHEQAQGYSVGVIAYPAAVVVLTLIFPKDLWVVAGGWAMMAYGDGMAVVCGQGIRGPKLWWNPRKSLFGTLGFILFGWLGTLVTVLVVGGHPFTPLGLALVILAAAGVAALLESLPYDICDNPLVAGSAAGVLFLATQLDWTAWQAAQAGVLARLPLALALAVVLGLVARATKSVDWSGALTGAGFALILYATLGWLGVGGLMAFFIVGTVASKIGYEKKRAKRTAQEIRTWRNAVANAGVAALCAPLVVLTPHAGLFTVAVLGSFAAAASDTVAGEIGRVYGGVPYSITTWRRARIGDNGAVSVIGLLAGLLTAIAFGALAYAAADANLHRAVWCIAIGGMGGNLMDSLLGATAENAGYLDNEAVNFVCTLCGALLAVLLFAL</sequence>
<feature type="transmembrane region" description="Helical" evidence="6">
    <location>
        <begin position="29"/>
        <end position="55"/>
    </location>
</feature>
<accession>A0ABX8B2I5</accession>
<evidence type="ECO:0000313" key="8">
    <source>
        <dbReference type="Proteomes" id="UP000677668"/>
    </source>
</evidence>
<feature type="transmembrane region" description="Helical" evidence="6">
    <location>
        <begin position="432"/>
        <end position="450"/>
    </location>
</feature>
<dbReference type="RefSeq" id="WP_014100526.1">
    <property type="nucleotide sequence ID" value="NZ_CP072642.1"/>
</dbReference>
<dbReference type="PANTHER" id="PTHR13353">
    <property type="entry name" value="TRANSMEMBRANE PROTEIN 19"/>
    <property type="match status" value="1"/>
</dbReference>
<dbReference type="EMBL" id="CP072642">
    <property type="protein sequence ID" value="QUV93689.1"/>
    <property type="molecule type" value="Genomic_DNA"/>
</dbReference>
<feature type="transmembrane region" description="Helical" evidence="6">
    <location>
        <begin position="400"/>
        <end position="420"/>
    </location>
</feature>
<reference evidence="7 8" key="1">
    <citation type="submission" date="2021-03" db="EMBL/GenBank/DDBJ databases">
        <title>Genomic and phenotypic characterization of Chloracidobacterium isolates provides evidence for multiple species.</title>
        <authorList>
            <person name="Saini M.K."/>
            <person name="Costas A.M.G."/>
            <person name="Tank M."/>
            <person name="Bryant D.A."/>
        </authorList>
    </citation>
    <scope>NUCLEOTIDE SEQUENCE [LARGE SCALE GENOMIC DNA]</scope>
    <source>
        <strain evidence="7 8">N</strain>
    </source>
</reference>
<evidence type="ECO:0000256" key="6">
    <source>
        <dbReference type="SAM" id="Phobius"/>
    </source>
</evidence>
<comment type="similarity">
    <text evidence="2">Belongs to the TMEM19 family.</text>
</comment>
<keyword evidence="5 6" id="KW-0472">Membrane</keyword>
<feature type="transmembrane region" description="Helical" evidence="6">
    <location>
        <begin position="218"/>
        <end position="236"/>
    </location>
</feature>